<name>J0QZR4_9HYPH</name>
<dbReference type="eggNOG" id="COG1598">
    <property type="taxonomic scope" value="Bacteria"/>
</dbReference>
<dbReference type="Gene3D" id="3.30.160.250">
    <property type="match status" value="1"/>
</dbReference>
<dbReference type="STRING" id="1094558.ME5_00040"/>
<dbReference type="PATRIC" id="fig|1094558.3.peg.40"/>
<protein>
    <recommendedName>
        <fullName evidence="1">HicB-like antitoxin of toxin-antitoxin system domain-containing protein</fullName>
    </recommendedName>
</protein>
<dbReference type="InterPro" id="IPR031807">
    <property type="entry name" value="HicB-like"/>
</dbReference>
<sequence>MFRYYAIVRKDEGSAFGIEFPDFPCVFSAADEEKDIVAKAIEALQLYFEDVDKYPQPTSYDTLVSRTEIKQSLAEGAFLISVPLIVNDTEVVRANVTFERGLLNAIDNAAKTRGLSRSAFLANAAKHEIET</sequence>
<dbReference type="EMBL" id="AIMB01000001">
    <property type="protein sequence ID" value="EJF91661.1"/>
    <property type="molecule type" value="Genomic_DNA"/>
</dbReference>
<dbReference type="OrthoDB" id="9807959at2"/>
<feature type="domain" description="HicB-like antitoxin of toxin-antitoxin system" evidence="1">
    <location>
        <begin position="4"/>
        <end position="125"/>
    </location>
</feature>
<dbReference type="HOGENOM" id="CLU_114047_1_1_5"/>
<keyword evidence="3" id="KW-1185">Reference proteome</keyword>
<evidence type="ECO:0000259" key="1">
    <source>
        <dbReference type="Pfam" id="PF15919"/>
    </source>
</evidence>
<dbReference type="SUPFAM" id="SSF143100">
    <property type="entry name" value="TTHA1013/TTHA0281-like"/>
    <property type="match status" value="1"/>
</dbReference>
<reference evidence="2 3" key="1">
    <citation type="submission" date="2012-03" db="EMBL/GenBank/DDBJ databases">
        <title>The Genome Sequence of Bartonella tamiae Th239.</title>
        <authorList>
            <consortium name="The Broad Institute Genome Sequencing Platform"/>
            <consortium name="The Broad Institute Genome Sequencing Center for Infectious Disease"/>
            <person name="Feldgarden M."/>
            <person name="Kirby J."/>
            <person name="Kosoy M."/>
            <person name="Birtles R."/>
            <person name="Probert W.S."/>
            <person name="Chiaraviglio L."/>
            <person name="Young S.K."/>
            <person name="Zeng Q."/>
            <person name="Gargeya S."/>
            <person name="Fitzgerald M."/>
            <person name="Haas B."/>
            <person name="Abouelleil A."/>
            <person name="Alvarado L."/>
            <person name="Arachchi H.M."/>
            <person name="Berlin A."/>
            <person name="Chapman S.B."/>
            <person name="Gearin G."/>
            <person name="Goldberg J."/>
            <person name="Griggs A."/>
            <person name="Gujja S."/>
            <person name="Hansen M."/>
            <person name="Heiman D."/>
            <person name="Howarth C."/>
            <person name="Larimer J."/>
            <person name="Lui A."/>
            <person name="MacDonald P.J.P."/>
            <person name="McCowen C."/>
            <person name="Montmayeur A."/>
            <person name="Murphy C."/>
            <person name="Neiman D."/>
            <person name="Pearson M."/>
            <person name="Priest M."/>
            <person name="Roberts A."/>
            <person name="Saif S."/>
            <person name="Shea T."/>
            <person name="Sisk P."/>
            <person name="Stolte C."/>
            <person name="Sykes S."/>
            <person name="Wortman J."/>
            <person name="Nusbaum C."/>
            <person name="Birren B."/>
        </authorList>
    </citation>
    <scope>NUCLEOTIDE SEQUENCE [LARGE SCALE GENOMIC DNA]</scope>
    <source>
        <strain evidence="2 3">Th239</strain>
    </source>
</reference>
<gene>
    <name evidence="2" type="ORF">ME5_00040</name>
</gene>
<evidence type="ECO:0000313" key="2">
    <source>
        <dbReference type="EMBL" id="EJF91661.1"/>
    </source>
</evidence>
<dbReference type="Pfam" id="PF15919">
    <property type="entry name" value="HicB_lk_antitox"/>
    <property type="match status" value="1"/>
</dbReference>
<comment type="caution">
    <text evidence="2">The sequence shown here is derived from an EMBL/GenBank/DDBJ whole genome shotgun (WGS) entry which is preliminary data.</text>
</comment>
<proteinExistence type="predicted"/>
<organism evidence="2 3">
    <name type="scientific">Bartonella tamiae Th239</name>
    <dbReference type="NCBI Taxonomy" id="1094558"/>
    <lineage>
        <taxon>Bacteria</taxon>
        <taxon>Pseudomonadati</taxon>
        <taxon>Pseudomonadota</taxon>
        <taxon>Alphaproteobacteria</taxon>
        <taxon>Hyphomicrobiales</taxon>
        <taxon>Bartonellaceae</taxon>
        <taxon>Bartonella</taxon>
    </lineage>
</organism>
<dbReference type="RefSeq" id="WP_008037275.1">
    <property type="nucleotide sequence ID" value="NZ_JH725147.1"/>
</dbReference>
<dbReference type="AlphaFoldDB" id="J0QZR4"/>
<evidence type="ECO:0000313" key="3">
    <source>
        <dbReference type="Proteomes" id="UP000008952"/>
    </source>
</evidence>
<dbReference type="InterPro" id="IPR035069">
    <property type="entry name" value="TTHA1013/TTHA0281-like"/>
</dbReference>
<dbReference type="Proteomes" id="UP000008952">
    <property type="component" value="Unassembled WGS sequence"/>
</dbReference>
<accession>J0QZR4</accession>